<name>A0A426FM53_9BURK</name>
<dbReference type="InterPro" id="IPR022742">
    <property type="entry name" value="Hydrolase_4"/>
</dbReference>
<gene>
    <name evidence="2" type="ORF">EHV23_09365</name>
</gene>
<proteinExistence type="predicted"/>
<reference evidence="2 3" key="1">
    <citation type="submission" date="2018-11" db="EMBL/GenBank/DDBJ databases">
        <title>Genome sequencing of Lautropia sp. KCOM 2505 (= ChDC F240).</title>
        <authorList>
            <person name="Kook J.-K."/>
            <person name="Park S.-N."/>
            <person name="Lim Y.K."/>
        </authorList>
    </citation>
    <scope>NUCLEOTIDE SEQUENCE [LARGE SCALE GENOMIC DNA]</scope>
    <source>
        <strain evidence="2 3">KCOM 2505</strain>
    </source>
</reference>
<sequence length="215" mass="23038">MNPSTRVLSIPGPVGPIECSLDVPAQPRLLALIAHPHPLQGGTMNNKVAQTIARALLQQGAICWRPNFRGVGESAGEFDHGNGETDDMEAVLTQALAHESAAALPRPVPLVLAGFSFGTFVQSRLMQRLASHPVEHRPMVFVGPAVSRFDVQAVPADTLVVHGEEDDVVPLASVLDWARPQQLSVVVVPGVGHFFHGRLPQLKSLILRHLAGTHV</sequence>
<accession>A0A426FM53</accession>
<evidence type="ECO:0000259" key="1">
    <source>
        <dbReference type="Pfam" id="PF12146"/>
    </source>
</evidence>
<dbReference type="SUPFAM" id="SSF53474">
    <property type="entry name" value="alpha/beta-Hydrolases"/>
    <property type="match status" value="1"/>
</dbReference>
<dbReference type="Gene3D" id="3.40.50.1820">
    <property type="entry name" value="alpha/beta hydrolase"/>
    <property type="match status" value="1"/>
</dbReference>
<protein>
    <submittedName>
        <fullName evidence="2">Alpha/beta hydrolase</fullName>
    </submittedName>
</protein>
<organism evidence="2 3">
    <name type="scientific">Lautropia dentalis</name>
    <dbReference type="NCBI Taxonomy" id="2490857"/>
    <lineage>
        <taxon>Bacteria</taxon>
        <taxon>Pseudomonadati</taxon>
        <taxon>Pseudomonadota</taxon>
        <taxon>Betaproteobacteria</taxon>
        <taxon>Burkholderiales</taxon>
        <taxon>Burkholderiaceae</taxon>
        <taxon>Lautropia</taxon>
    </lineage>
</organism>
<evidence type="ECO:0000313" key="2">
    <source>
        <dbReference type="EMBL" id="RRN43635.1"/>
    </source>
</evidence>
<dbReference type="PANTHER" id="PTHR42103">
    <property type="entry name" value="ALPHA/BETA-HYDROLASES SUPERFAMILY PROTEIN"/>
    <property type="match status" value="1"/>
</dbReference>
<keyword evidence="3" id="KW-1185">Reference proteome</keyword>
<keyword evidence="2" id="KW-0378">Hydrolase</keyword>
<dbReference type="EMBL" id="RRUE01000002">
    <property type="protein sequence ID" value="RRN43635.1"/>
    <property type="molecule type" value="Genomic_DNA"/>
</dbReference>
<comment type="caution">
    <text evidence="2">The sequence shown here is derived from an EMBL/GenBank/DDBJ whole genome shotgun (WGS) entry which is preliminary data.</text>
</comment>
<dbReference type="AlphaFoldDB" id="A0A426FM53"/>
<dbReference type="PANTHER" id="PTHR42103:SF2">
    <property type="entry name" value="AB HYDROLASE-1 DOMAIN-CONTAINING PROTEIN"/>
    <property type="match status" value="1"/>
</dbReference>
<dbReference type="RefSeq" id="WP_125095840.1">
    <property type="nucleotide sequence ID" value="NZ_RRUE01000002.1"/>
</dbReference>
<dbReference type="GO" id="GO:0016787">
    <property type="term" value="F:hydrolase activity"/>
    <property type="evidence" value="ECO:0007669"/>
    <property type="project" value="UniProtKB-KW"/>
</dbReference>
<dbReference type="OrthoDB" id="9800435at2"/>
<dbReference type="Pfam" id="PF12146">
    <property type="entry name" value="Hydrolase_4"/>
    <property type="match status" value="1"/>
</dbReference>
<dbReference type="InterPro" id="IPR029058">
    <property type="entry name" value="AB_hydrolase_fold"/>
</dbReference>
<evidence type="ECO:0000313" key="3">
    <source>
        <dbReference type="Proteomes" id="UP000270261"/>
    </source>
</evidence>
<dbReference type="Proteomes" id="UP000270261">
    <property type="component" value="Unassembled WGS sequence"/>
</dbReference>
<feature type="domain" description="Serine aminopeptidase S33" evidence="1">
    <location>
        <begin position="47"/>
        <end position="147"/>
    </location>
</feature>